<name>A0A4Z1NSA7_9PEZI</name>
<dbReference type="PROSITE" id="PS51762">
    <property type="entry name" value="GH16_2"/>
    <property type="match status" value="1"/>
</dbReference>
<proteinExistence type="predicted"/>
<feature type="domain" description="GH16" evidence="3">
    <location>
        <begin position="23"/>
        <end position="260"/>
    </location>
</feature>
<keyword evidence="5" id="KW-1185">Reference proteome</keyword>
<keyword evidence="1" id="KW-0472">Membrane</keyword>
<dbReference type="EMBL" id="SNSC02000013">
    <property type="protein sequence ID" value="TID18962.1"/>
    <property type="molecule type" value="Genomic_DNA"/>
</dbReference>
<reference evidence="4 5" key="1">
    <citation type="submission" date="2019-04" db="EMBL/GenBank/DDBJ databases">
        <title>High contiguity whole genome sequence and gene annotation resource for two Venturia nashicola isolates.</title>
        <authorList>
            <person name="Prokchorchik M."/>
            <person name="Won K."/>
            <person name="Lee Y."/>
            <person name="Choi E.D."/>
            <person name="Segonzac C."/>
            <person name="Sohn K.H."/>
        </authorList>
    </citation>
    <scope>NUCLEOTIDE SEQUENCE [LARGE SCALE GENOMIC DNA]</scope>
    <source>
        <strain evidence="4 5">PRI2</strain>
    </source>
</reference>
<keyword evidence="1" id="KW-1133">Transmembrane helix</keyword>
<keyword evidence="2" id="KW-0732">Signal</keyword>
<dbReference type="CDD" id="cd00413">
    <property type="entry name" value="Glyco_hydrolase_16"/>
    <property type="match status" value="1"/>
</dbReference>
<dbReference type="GO" id="GO:0005975">
    <property type="term" value="P:carbohydrate metabolic process"/>
    <property type="evidence" value="ECO:0007669"/>
    <property type="project" value="InterPro"/>
</dbReference>
<feature type="transmembrane region" description="Helical" evidence="1">
    <location>
        <begin position="323"/>
        <end position="348"/>
    </location>
</feature>
<dbReference type="SUPFAM" id="SSF49899">
    <property type="entry name" value="Concanavalin A-like lectins/glucanases"/>
    <property type="match status" value="1"/>
</dbReference>
<evidence type="ECO:0000256" key="1">
    <source>
        <dbReference type="SAM" id="Phobius"/>
    </source>
</evidence>
<feature type="signal peptide" evidence="2">
    <location>
        <begin position="1"/>
        <end position="17"/>
    </location>
</feature>
<organism evidence="4 5">
    <name type="scientific">Venturia nashicola</name>
    <dbReference type="NCBI Taxonomy" id="86259"/>
    <lineage>
        <taxon>Eukaryota</taxon>
        <taxon>Fungi</taxon>
        <taxon>Dikarya</taxon>
        <taxon>Ascomycota</taxon>
        <taxon>Pezizomycotina</taxon>
        <taxon>Dothideomycetes</taxon>
        <taxon>Pleosporomycetidae</taxon>
        <taxon>Venturiales</taxon>
        <taxon>Venturiaceae</taxon>
        <taxon>Venturia</taxon>
    </lineage>
</organism>
<dbReference type="PANTHER" id="PTHR38121">
    <property type="entry name" value="GH16 DOMAIN-CONTAINING PROTEIN"/>
    <property type="match status" value="1"/>
</dbReference>
<dbReference type="AlphaFoldDB" id="A0A4Z1NSA7"/>
<evidence type="ECO:0000313" key="5">
    <source>
        <dbReference type="Proteomes" id="UP000298493"/>
    </source>
</evidence>
<accession>A0A4Z1NSA7</accession>
<sequence>MLSILSSFALFSTLTAATCDCGFSVNATDSPAHQIFTEFIETDFTQGILGGWIPQNYLLPRELARGPYGKNASSENVVPSKQGLQLWVKRLSGDFIPMAEIATQRTDMLYGSFRINAKLTGVNGTCAGLFWFHNDTVEIDMEFLSKDYENGGRVNLVNQSPASEAAGFNAAHTPGFAAQRLPFRPDGDFHEYRFDWIPGSISFYADGILLKVLTQDIPSTPGHMLLNHWSNGNLYWSAGPPVEDTAITIQYTHLYFNSSDPRELKRFNSACPKYDAAKVCKIQDSNVALKPPVSTTGNSFVPPWDGPGSTPSAPDLHHAVKTYYVIVGVSIGLAFVLFVCFMCTVRYWDNWRLTLFRRGPSSADKN</sequence>
<dbReference type="STRING" id="86259.A0A4Z1NSA7"/>
<evidence type="ECO:0000313" key="4">
    <source>
        <dbReference type="EMBL" id="TID18962.1"/>
    </source>
</evidence>
<dbReference type="GO" id="GO:0004553">
    <property type="term" value="F:hydrolase activity, hydrolyzing O-glycosyl compounds"/>
    <property type="evidence" value="ECO:0007669"/>
    <property type="project" value="InterPro"/>
</dbReference>
<keyword evidence="4" id="KW-0378">Hydrolase</keyword>
<protein>
    <submittedName>
        <fullName evidence="4">Glycoside hydrolase family 16 protein</fullName>
    </submittedName>
</protein>
<dbReference type="Proteomes" id="UP000298493">
    <property type="component" value="Unassembled WGS sequence"/>
</dbReference>
<keyword evidence="1" id="KW-0812">Transmembrane</keyword>
<dbReference type="Gene3D" id="2.60.120.200">
    <property type="match status" value="1"/>
</dbReference>
<feature type="chain" id="PRO_5021267805" evidence="2">
    <location>
        <begin position="18"/>
        <end position="366"/>
    </location>
</feature>
<dbReference type="InterPro" id="IPR013320">
    <property type="entry name" value="ConA-like_dom_sf"/>
</dbReference>
<comment type="caution">
    <text evidence="4">The sequence shown here is derived from an EMBL/GenBank/DDBJ whole genome shotgun (WGS) entry which is preliminary data.</text>
</comment>
<dbReference type="InterPro" id="IPR000757">
    <property type="entry name" value="Beta-glucanase-like"/>
</dbReference>
<evidence type="ECO:0000256" key="2">
    <source>
        <dbReference type="SAM" id="SignalP"/>
    </source>
</evidence>
<gene>
    <name evidence="4" type="ORF">E6O75_ATG06083</name>
</gene>
<dbReference type="PANTHER" id="PTHR38121:SF5">
    <property type="entry name" value="GH16 DOMAIN-CONTAINING PROTEIN"/>
    <property type="match status" value="1"/>
</dbReference>
<dbReference type="Pfam" id="PF00722">
    <property type="entry name" value="Glyco_hydro_16"/>
    <property type="match status" value="1"/>
</dbReference>
<evidence type="ECO:0000259" key="3">
    <source>
        <dbReference type="PROSITE" id="PS51762"/>
    </source>
</evidence>